<evidence type="ECO:0000259" key="4">
    <source>
        <dbReference type="PROSITE" id="PS50015"/>
    </source>
</evidence>
<evidence type="ECO:0000256" key="2">
    <source>
        <dbReference type="SAM" id="MobiDB-lite"/>
    </source>
</evidence>
<dbReference type="EMBL" id="JBGBPQ010000001">
    <property type="protein sequence ID" value="KAL1529658.1"/>
    <property type="molecule type" value="Genomic_DNA"/>
</dbReference>
<protein>
    <recommendedName>
        <fullName evidence="8">ShKT domain-containing protein</fullName>
    </recommendedName>
</protein>
<accession>A0AB34K8T1</accession>
<feature type="domain" description="Saposin B-type" evidence="4">
    <location>
        <begin position="229"/>
        <end position="334"/>
    </location>
</feature>
<feature type="domain" description="ShKT" evidence="5">
    <location>
        <begin position="18"/>
        <end position="52"/>
    </location>
</feature>
<organism evidence="6 7">
    <name type="scientific">Prymnesium parvum</name>
    <name type="common">Toxic golden alga</name>
    <dbReference type="NCBI Taxonomy" id="97485"/>
    <lineage>
        <taxon>Eukaryota</taxon>
        <taxon>Haptista</taxon>
        <taxon>Haptophyta</taxon>
        <taxon>Prymnesiophyceae</taxon>
        <taxon>Prymnesiales</taxon>
        <taxon>Prymnesiaceae</taxon>
        <taxon>Prymnesium</taxon>
    </lineage>
</organism>
<feature type="chain" id="PRO_5044334171" description="ShKT domain-containing protein" evidence="3">
    <location>
        <begin position="17"/>
        <end position="406"/>
    </location>
</feature>
<reference evidence="6 7" key="1">
    <citation type="journal article" date="2024" name="Science">
        <title>Giant polyketide synthase enzymes in the biosynthesis of giant marine polyether toxins.</title>
        <authorList>
            <person name="Fallon T.R."/>
            <person name="Shende V.V."/>
            <person name="Wierzbicki I.H."/>
            <person name="Pendleton A.L."/>
            <person name="Watervoot N.F."/>
            <person name="Auber R.P."/>
            <person name="Gonzalez D.J."/>
            <person name="Wisecaver J.H."/>
            <person name="Moore B.S."/>
        </authorList>
    </citation>
    <scope>NUCLEOTIDE SEQUENCE [LARGE SCALE GENOMIC DNA]</scope>
    <source>
        <strain evidence="6 7">12B1</strain>
    </source>
</reference>
<dbReference type="SMART" id="SM00254">
    <property type="entry name" value="ShKT"/>
    <property type="match status" value="2"/>
</dbReference>
<evidence type="ECO:0000313" key="7">
    <source>
        <dbReference type="Proteomes" id="UP001515480"/>
    </source>
</evidence>
<evidence type="ECO:0000256" key="3">
    <source>
        <dbReference type="SAM" id="SignalP"/>
    </source>
</evidence>
<gene>
    <name evidence="6" type="ORF">AB1Y20_000599</name>
</gene>
<keyword evidence="7" id="KW-1185">Reference proteome</keyword>
<dbReference type="Pfam" id="PF01549">
    <property type="entry name" value="ShK"/>
    <property type="match status" value="2"/>
</dbReference>
<name>A0AB34K8T1_PRYPA</name>
<evidence type="ECO:0008006" key="8">
    <source>
        <dbReference type="Google" id="ProtNLM"/>
    </source>
</evidence>
<feature type="signal peptide" evidence="3">
    <location>
        <begin position="1"/>
        <end position="16"/>
    </location>
</feature>
<evidence type="ECO:0000313" key="6">
    <source>
        <dbReference type="EMBL" id="KAL1529658.1"/>
    </source>
</evidence>
<dbReference type="PROSITE" id="PS50015">
    <property type="entry name" value="SAP_B"/>
    <property type="match status" value="1"/>
</dbReference>
<dbReference type="Gene3D" id="1.10.10.1940">
    <property type="match status" value="1"/>
</dbReference>
<proteinExistence type="predicted"/>
<dbReference type="InterPro" id="IPR003582">
    <property type="entry name" value="ShKT_dom"/>
</dbReference>
<comment type="caution">
    <text evidence="6">The sequence shown here is derived from an EMBL/GenBank/DDBJ whole genome shotgun (WGS) entry which is preliminary data.</text>
</comment>
<evidence type="ECO:0000259" key="5">
    <source>
        <dbReference type="PROSITE" id="PS51670"/>
    </source>
</evidence>
<sequence>MRWLLLLAALLPPARGSCEDREEECRVWAHTGECRRNWEWMSVHCPAACGVCGVGVCADAEPDCAVWANASECESNPRFMIERCPSSCDACPTLRAAAMECDACLALQETTWRHLAYTHSDEASQHVWAKPEGKQAIRVALRDLCSSHEWLSLGVSLEYHRWCEATVSQHLELMASSWASELSSSHGALLDRATALRQKTTICVASPPEGIGACTDRELHLLRVGIPTPPGGCAACRTFVADAVTIFRRSAKTPREMDSAEFRRAARLIDDLCDDLDMRHFPPHGTAASVLYEDCSHLVRSSYDILLKLVHQWTYTDIEHYVCSRMLALCWEEDQEDGALEPPSAWADSAAKSTEGAASRNHGSRAMKFPNRQFVHRDAAGRDQAAFNAGLERAERLLQQTRQREL</sequence>
<keyword evidence="1" id="KW-1015">Disulfide bond</keyword>
<feature type="region of interest" description="Disordered" evidence="2">
    <location>
        <begin position="340"/>
        <end position="366"/>
    </location>
</feature>
<dbReference type="AlphaFoldDB" id="A0AB34K8T1"/>
<keyword evidence="3" id="KW-0732">Signal</keyword>
<feature type="domain" description="ShKT" evidence="5">
    <location>
        <begin position="57"/>
        <end position="91"/>
    </location>
</feature>
<dbReference type="InterPro" id="IPR008139">
    <property type="entry name" value="SaposinB_dom"/>
</dbReference>
<dbReference type="PROSITE" id="PS51670">
    <property type="entry name" value="SHKT"/>
    <property type="match status" value="2"/>
</dbReference>
<evidence type="ECO:0000256" key="1">
    <source>
        <dbReference type="ARBA" id="ARBA00023157"/>
    </source>
</evidence>
<dbReference type="Proteomes" id="UP001515480">
    <property type="component" value="Unassembled WGS sequence"/>
</dbReference>